<dbReference type="EMBL" id="FQUW01000029">
    <property type="protein sequence ID" value="SHF42916.1"/>
    <property type="molecule type" value="Genomic_DNA"/>
</dbReference>
<dbReference type="PANTHER" id="PTHR42709">
    <property type="entry name" value="ALKALINE PHOSPHATASE LIKE PROTEIN"/>
    <property type="match status" value="1"/>
</dbReference>
<dbReference type="RefSeq" id="WP_073166293.1">
    <property type="nucleotide sequence ID" value="NZ_FQUW01000029.1"/>
</dbReference>
<name>A0A1M5BKF8_9FIRM</name>
<dbReference type="InterPro" id="IPR051311">
    <property type="entry name" value="DedA_domain"/>
</dbReference>
<dbReference type="GO" id="GO:0005886">
    <property type="term" value="C:plasma membrane"/>
    <property type="evidence" value="ECO:0007669"/>
    <property type="project" value="TreeGrafter"/>
</dbReference>
<dbReference type="Pfam" id="PF09335">
    <property type="entry name" value="VTT_dom"/>
    <property type="match status" value="1"/>
</dbReference>
<feature type="transmembrane region" description="Helical" evidence="2">
    <location>
        <begin position="105"/>
        <end position="125"/>
    </location>
</feature>
<feature type="transmembrane region" description="Helical" evidence="2">
    <location>
        <begin position="50"/>
        <end position="71"/>
    </location>
</feature>
<evidence type="ECO:0000256" key="2">
    <source>
        <dbReference type="SAM" id="Phobius"/>
    </source>
</evidence>
<keyword evidence="2" id="KW-0812">Transmembrane</keyword>
<protein>
    <submittedName>
        <fullName evidence="4">Membrane protein DedA, SNARE-associated domain</fullName>
    </submittedName>
</protein>
<feature type="domain" description="VTT" evidence="3">
    <location>
        <begin position="30"/>
        <end position="155"/>
    </location>
</feature>
<feature type="transmembrane region" description="Helical" evidence="2">
    <location>
        <begin position="137"/>
        <end position="159"/>
    </location>
</feature>
<keyword evidence="2" id="KW-0472">Membrane</keyword>
<evidence type="ECO:0000313" key="5">
    <source>
        <dbReference type="Proteomes" id="UP000184196"/>
    </source>
</evidence>
<reference evidence="5" key="1">
    <citation type="submission" date="2016-11" db="EMBL/GenBank/DDBJ databases">
        <authorList>
            <person name="Varghese N."/>
            <person name="Submissions S."/>
        </authorList>
    </citation>
    <scope>NUCLEOTIDE SEQUENCE [LARGE SCALE GENOMIC DNA]</scope>
    <source>
        <strain evidence="5">DSM 11792</strain>
    </source>
</reference>
<comment type="similarity">
    <text evidence="1">Belongs to the DedA family.</text>
</comment>
<feature type="transmembrane region" description="Helical" evidence="2">
    <location>
        <begin position="171"/>
        <end position="190"/>
    </location>
</feature>
<evidence type="ECO:0000313" key="4">
    <source>
        <dbReference type="EMBL" id="SHF42916.1"/>
    </source>
</evidence>
<evidence type="ECO:0000256" key="1">
    <source>
        <dbReference type="ARBA" id="ARBA00010792"/>
    </source>
</evidence>
<dbReference type="Proteomes" id="UP000184196">
    <property type="component" value="Unassembled WGS sequence"/>
</dbReference>
<dbReference type="AlphaFoldDB" id="A0A1M5BKF8"/>
<proteinExistence type="inferred from homology"/>
<feature type="transmembrane region" description="Helical" evidence="2">
    <location>
        <begin position="12"/>
        <end position="43"/>
    </location>
</feature>
<gene>
    <name evidence="4" type="ORF">SAMN02745218_02229</name>
</gene>
<dbReference type="InterPro" id="IPR032816">
    <property type="entry name" value="VTT_dom"/>
</dbReference>
<evidence type="ECO:0000259" key="3">
    <source>
        <dbReference type="Pfam" id="PF09335"/>
    </source>
</evidence>
<organism evidence="4 5">
    <name type="scientific">Desulfofundulus australicus DSM 11792</name>
    <dbReference type="NCBI Taxonomy" id="1121425"/>
    <lineage>
        <taxon>Bacteria</taxon>
        <taxon>Bacillati</taxon>
        <taxon>Bacillota</taxon>
        <taxon>Clostridia</taxon>
        <taxon>Eubacteriales</taxon>
        <taxon>Peptococcaceae</taxon>
        <taxon>Desulfofundulus</taxon>
    </lineage>
</organism>
<sequence>MKDWVLDYLGALGAGGLFLGLIVEALGIPFPGGLMTLLAGILVNQGKLDLFHIMAAAVLGFNVGATVAYTIGRCIGEPFFLRYGKYLLVTPDKFDQARSWVYRSAPAFIIFGRFVPMISNLTPYLAGISRLPFLQFLIYNFLFALSWVSINLGIGIFFGHHWESIFSLIQSRLPLLAAGVLVVCLLYIVIKQKVQHRI</sequence>
<dbReference type="PANTHER" id="PTHR42709:SF9">
    <property type="entry name" value="ALKALINE PHOSPHATASE LIKE PROTEIN"/>
    <property type="match status" value="1"/>
</dbReference>
<keyword evidence="5" id="KW-1185">Reference proteome</keyword>
<accession>A0A1M5BKF8</accession>
<keyword evidence="2" id="KW-1133">Transmembrane helix</keyword>
<dbReference type="OrthoDB" id="9813426at2"/>